<dbReference type="EMBL" id="CP036276">
    <property type="protein sequence ID" value="QDU41817.1"/>
    <property type="molecule type" value="Genomic_DNA"/>
</dbReference>
<dbReference type="KEGG" id="sdyn:Mal52_02710"/>
<keyword evidence="2" id="KW-1185">Reference proteome</keyword>
<reference evidence="1 2" key="1">
    <citation type="submission" date="2019-02" db="EMBL/GenBank/DDBJ databases">
        <title>Deep-cultivation of Planctomycetes and their phenomic and genomic characterization uncovers novel biology.</title>
        <authorList>
            <person name="Wiegand S."/>
            <person name="Jogler M."/>
            <person name="Boedeker C."/>
            <person name="Pinto D."/>
            <person name="Vollmers J."/>
            <person name="Rivas-Marin E."/>
            <person name="Kohn T."/>
            <person name="Peeters S.H."/>
            <person name="Heuer A."/>
            <person name="Rast P."/>
            <person name="Oberbeckmann S."/>
            <person name="Bunk B."/>
            <person name="Jeske O."/>
            <person name="Meyerdierks A."/>
            <person name="Storesund J.E."/>
            <person name="Kallscheuer N."/>
            <person name="Luecker S."/>
            <person name="Lage O.M."/>
            <person name="Pohl T."/>
            <person name="Merkel B.J."/>
            <person name="Hornburger P."/>
            <person name="Mueller R.-W."/>
            <person name="Bruemmer F."/>
            <person name="Labrenz M."/>
            <person name="Spormann A.M."/>
            <person name="Op den Camp H."/>
            <person name="Overmann J."/>
            <person name="Amann R."/>
            <person name="Jetten M.S.M."/>
            <person name="Mascher T."/>
            <person name="Medema M.H."/>
            <person name="Devos D.P."/>
            <person name="Kaster A.-K."/>
            <person name="Ovreas L."/>
            <person name="Rohde M."/>
            <person name="Galperin M.Y."/>
            <person name="Jogler C."/>
        </authorList>
    </citation>
    <scope>NUCLEOTIDE SEQUENCE [LARGE SCALE GENOMIC DNA]</scope>
    <source>
        <strain evidence="1 2">Mal52</strain>
    </source>
</reference>
<name>A0A517ZH58_9PLAN</name>
<accession>A0A517ZH58</accession>
<evidence type="ECO:0000313" key="2">
    <source>
        <dbReference type="Proteomes" id="UP000319383"/>
    </source>
</evidence>
<protein>
    <submittedName>
        <fullName evidence="1">Uncharacterized protein</fullName>
    </submittedName>
</protein>
<dbReference type="RefSeq" id="WP_145373809.1">
    <property type="nucleotide sequence ID" value="NZ_CAXBED010000063.1"/>
</dbReference>
<evidence type="ECO:0000313" key="1">
    <source>
        <dbReference type="EMBL" id="QDU41817.1"/>
    </source>
</evidence>
<proteinExistence type="predicted"/>
<organism evidence="1 2">
    <name type="scientific">Symmachiella dynata</name>
    <dbReference type="NCBI Taxonomy" id="2527995"/>
    <lineage>
        <taxon>Bacteria</taxon>
        <taxon>Pseudomonadati</taxon>
        <taxon>Planctomycetota</taxon>
        <taxon>Planctomycetia</taxon>
        <taxon>Planctomycetales</taxon>
        <taxon>Planctomycetaceae</taxon>
        <taxon>Symmachiella</taxon>
    </lineage>
</organism>
<gene>
    <name evidence="1" type="ORF">Mal52_02710</name>
</gene>
<sequence length="85" mass="9423">MITTDFNATNEGRGLRPGQLKDSETWIERSQYPTHPGVIVTIGTSRVTALGNRVISTDEFGYGNSFDSLKNDADSDICEYSRHVL</sequence>
<dbReference type="Proteomes" id="UP000319383">
    <property type="component" value="Chromosome"/>
</dbReference>
<dbReference type="AlphaFoldDB" id="A0A517ZH58"/>